<proteinExistence type="predicted"/>
<keyword evidence="2" id="KW-0472">Membrane</keyword>
<protein>
    <submittedName>
        <fullName evidence="3">Uncharacterized protein</fullName>
    </submittedName>
</protein>
<name>A0A1G6U376_9PSEU</name>
<dbReference type="Proteomes" id="UP000199501">
    <property type="component" value="Unassembled WGS sequence"/>
</dbReference>
<keyword evidence="4" id="KW-1185">Reference proteome</keyword>
<keyword evidence="2" id="KW-1133">Transmembrane helix</keyword>
<evidence type="ECO:0000313" key="3">
    <source>
        <dbReference type="EMBL" id="SDD35741.1"/>
    </source>
</evidence>
<feature type="transmembrane region" description="Helical" evidence="2">
    <location>
        <begin position="46"/>
        <end position="64"/>
    </location>
</feature>
<dbReference type="OrthoDB" id="4179787at2"/>
<gene>
    <name evidence="3" type="ORF">SAMN05216174_11082</name>
</gene>
<dbReference type="RefSeq" id="WP_139190846.1">
    <property type="nucleotide sequence ID" value="NZ_FMZZ01000010.1"/>
</dbReference>
<dbReference type="AlphaFoldDB" id="A0A1G6U376"/>
<feature type="region of interest" description="Disordered" evidence="1">
    <location>
        <begin position="219"/>
        <end position="245"/>
    </location>
</feature>
<organism evidence="3 4">
    <name type="scientific">Actinokineospora iranica</name>
    <dbReference type="NCBI Taxonomy" id="1271860"/>
    <lineage>
        <taxon>Bacteria</taxon>
        <taxon>Bacillati</taxon>
        <taxon>Actinomycetota</taxon>
        <taxon>Actinomycetes</taxon>
        <taxon>Pseudonocardiales</taxon>
        <taxon>Pseudonocardiaceae</taxon>
        <taxon>Actinokineospora</taxon>
    </lineage>
</organism>
<evidence type="ECO:0000256" key="2">
    <source>
        <dbReference type="SAM" id="Phobius"/>
    </source>
</evidence>
<dbReference type="STRING" id="1271860.SAMN05216174_11082"/>
<keyword evidence="2" id="KW-0812">Transmembrane</keyword>
<reference evidence="4" key="1">
    <citation type="submission" date="2016-10" db="EMBL/GenBank/DDBJ databases">
        <authorList>
            <person name="Varghese N."/>
            <person name="Submissions S."/>
        </authorList>
    </citation>
    <scope>NUCLEOTIDE SEQUENCE [LARGE SCALE GENOMIC DNA]</scope>
    <source>
        <strain evidence="4">IBRC-M 10403</strain>
    </source>
</reference>
<dbReference type="EMBL" id="FMZZ01000010">
    <property type="protein sequence ID" value="SDD35741.1"/>
    <property type="molecule type" value="Genomic_DNA"/>
</dbReference>
<accession>A0A1G6U376</accession>
<feature type="transmembrane region" description="Helical" evidence="2">
    <location>
        <begin position="70"/>
        <end position="92"/>
    </location>
</feature>
<evidence type="ECO:0000256" key="1">
    <source>
        <dbReference type="SAM" id="MobiDB-lite"/>
    </source>
</evidence>
<sequence length="245" mass="26592">MAGETWSDWETPRPDLAVPLAARPTVLSRAMAAPREPDFTMARHQTLVIALSSGALMLAAQTLVVDSARAPVIAAAVVLVLYALAREVYLLALERRQRAFEPDWLARRSETLRDSEFEVVRCVVGDRVYDLSDGEQAARLLASADADTRVEIDFTYPPAAIERASSRFGDIRFRPIRAEAPPRARFPDARYGLQASGRKTFWRLGASVVVTIAAPAGRAATRAGTGRSARPGAARPVGGRPAEMP</sequence>
<evidence type="ECO:0000313" key="4">
    <source>
        <dbReference type="Proteomes" id="UP000199501"/>
    </source>
</evidence>